<sequence>MRAPVKLTLFGVGLVVLFGAASVTANAVVPQEVVDDWTKGSGDHAEMNSDDEAGSADMNGDRGMEGMDHAGAGMAMGLSQAENGFAIAGVTAPTETGSEGQLALTVTDTTGQVVTDFEREHEKELHLIVVRADGQQFRHVHPTMDPNGQWTIPWSWDEAGEYRVFADFVPAGGDGLTLSTTVSVNGDFTAAPAETEVTTSDVDSYEVSVAGDLIPGQNSALTLSVTDGGAPVTALEPYLGAFGHLVALREGDLAYMHVHPEGEEPDPDDLSGPDVTFMANVPTAGRYLLYFDFQIDGTVRSAPLVLDAGDEGSTVSLPRADNALNSQSDGDDDEHN</sequence>
<accession>A0A7T4DLF3</accession>
<feature type="region of interest" description="Disordered" evidence="1">
    <location>
        <begin position="38"/>
        <end position="59"/>
    </location>
</feature>
<evidence type="ECO:0000313" key="3">
    <source>
        <dbReference type="EMBL" id="QQB15874.1"/>
    </source>
</evidence>
<reference evidence="3 4" key="1">
    <citation type="submission" date="2020-12" db="EMBL/GenBank/DDBJ databases">
        <title>FDA dAtabase for Regulatory Grade micrObial Sequences (FDA-ARGOS): Supporting development and validation of Infectious Disease Dx tests.</title>
        <authorList>
            <person name="Sproer C."/>
            <person name="Gronow S."/>
            <person name="Severitt S."/>
            <person name="Schroder I."/>
            <person name="Tallon L."/>
            <person name="Sadzewicz L."/>
            <person name="Zhao X."/>
            <person name="Boylan J."/>
            <person name="Ott S."/>
            <person name="Bowen H."/>
            <person name="Vavikolanu K."/>
            <person name="Mehta A."/>
            <person name="Aluvathingal J."/>
            <person name="Nadendla S."/>
            <person name="Lowell S."/>
            <person name="Myers T."/>
            <person name="Yan Y."/>
            <person name="Sichtig H."/>
        </authorList>
    </citation>
    <scope>NUCLEOTIDE SEQUENCE [LARGE SCALE GENOMIC DNA]</scope>
    <source>
        <strain evidence="3 4">FDAARGOS_990</strain>
    </source>
</reference>
<name>A0A7T4DLF3_9MICO</name>
<keyword evidence="2" id="KW-0732">Signal</keyword>
<organism evidence="3 4">
    <name type="scientific">Brevibacterium casei</name>
    <dbReference type="NCBI Taxonomy" id="33889"/>
    <lineage>
        <taxon>Bacteria</taxon>
        <taxon>Bacillati</taxon>
        <taxon>Actinomycetota</taxon>
        <taxon>Actinomycetes</taxon>
        <taxon>Micrococcales</taxon>
        <taxon>Brevibacteriaceae</taxon>
        <taxon>Brevibacterium</taxon>
    </lineage>
</organism>
<gene>
    <name evidence="3" type="ORF">I6H47_08240</name>
</gene>
<dbReference type="Proteomes" id="UP000595374">
    <property type="component" value="Chromosome"/>
</dbReference>
<feature type="signal peptide" evidence="2">
    <location>
        <begin position="1"/>
        <end position="27"/>
    </location>
</feature>
<feature type="region of interest" description="Disordered" evidence="1">
    <location>
        <begin position="310"/>
        <end position="336"/>
    </location>
</feature>
<evidence type="ECO:0000313" key="4">
    <source>
        <dbReference type="Proteomes" id="UP000595374"/>
    </source>
</evidence>
<evidence type="ECO:0000256" key="2">
    <source>
        <dbReference type="SAM" id="SignalP"/>
    </source>
</evidence>
<dbReference type="EMBL" id="CP065989">
    <property type="protein sequence ID" value="QQB15874.1"/>
    <property type="molecule type" value="Genomic_DNA"/>
</dbReference>
<evidence type="ECO:0000256" key="1">
    <source>
        <dbReference type="SAM" id="MobiDB-lite"/>
    </source>
</evidence>
<protein>
    <submittedName>
        <fullName evidence="3">Heavy-metal-associated domain-containing protein</fullName>
    </submittedName>
</protein>
<dbReference type="AlphaFoldDB" id="A0A7T4DLF3"/>
<dbReference type="RefSeq" id="WP_186372586.1">
    <property type="nucleotide sequence ID" value="NZ_CP065989.1"/>
</dbReference>
<feature type="chain" id="PRO_5032768666" evidence="2">
    <location>
        <begin position="28"/>
        <end position="336"/>
    </location>
</feature>
<feature type="compositionally biased region" description="Basic and acidic residues" evidence="1">
    <location>
        <begin position="38"/>
        <end position="47"/>
    </location>
</feature>
<proteinExistence type="predicted"/>